<dbReference type="KEGG" id="mnt:21397937"/>
<dbReference type="STRING" id="981085.W9QPK8"/>
<feature type="domain" description="Fe2OG dioxygenase" evidence="9">
    <location>
        <begin position="194"/>
        <end position="293"/>
    </location>
</feature>
<dbReference type="Pfam" id="PF14226">
    <property type="entry name" value="DIOX_N"/>
    <property type="match status" value="1"/>
</dbReference>
<dbReference type="Gene3D" id="2.60.120.330">
    <property type="entry name" value="B-lactam Antibiotic, Isopenicillin N Synthase, Chain"/>
    <property type="match status" value="1"/>
</dbReference>
<dbReference type="InterPro" id="IPR005123">
    <property type="entry name" value="Oxoglu/Fe-dep_dioxygenase_dom"/>
</dbReference>
<gene>
    <name evidence="10" type="ORF">L484_014815</name>
</gene>
<dbReference type="FunFam" id="2.60.120.330:FF:000021">
    <property type="entry name" value="Gibberellin 2-beta-dioxygenase 8"/>
    <property type="match status" value="1"/>
</dbReference>
<accession>W9QPK8</accession>
<evidence type="ECO:0000256" key="8">
    <source>
        <dbReference type="RuleBase" id="RU003682"/>
    </source>
</evidence>
<dbReference type="Pfam" id="PF03171">
    <property type="entry name" value="2OG-FeII_Oxy"/>
    <property type="match status" value="1"/>
</dbReference>
<evidence type="ECO:0000259" key="9">
    <source>
        <dbReference type="PROSITE" id="PS51471"/>
    </source>
</evidence>
<name>W9QPK8_9ROSA</name>
<evidence type="ECO:0000256" key="3">
    <source>
        <dbReference type="ARBA" id="ARBA00023002"/>
    </source>
</evidence>
<dbReference type="GO" id="GO:0045543">
    <property type="term" value="F:gibberellin 2-beta-dioxygenase activity"/>
    <property type="evidence" value="ECO:0007669"/>
    <property type="project" value="UniProtKB-EC"/>
</dbReference>
<proteinExistence type="inferred from homology"/>
<comment type="catalytic activity">
    <reaction evidence="5">
        <text>gibberellin A1 + 2-oxoglutarate + O2 = gibberellin A8 + succinate + CO2</text>
        <dbReference type="Rhea" id="RHEA:15005"/>
        <dbReference type="ChEBI" id="CHEBI:15379"/>
        <dbReference type="ChEBI" id="CHEBI:16526"/>
        <dbReference type="ChEBI" id="CHEBI:16810"/>
        <dbReference type="ChEBI" id="CHEBI:30031"/>
        <dbReference type="ChEBI" id="CHEBI:58524"/>
        <dbReference type="ChEBI" id="CHEBI:58594"/>
        <dbReference type="EC" id="1.14.11.13"/>
    </reaction>
</comment>
<evidence type="ECO:0000256" key="4">
    <source>
        <dbReference type="ARBA" id="ARBA00023004"/>
    </source>
</evidence>
<dbReference type="PANTHER" id="PTHR47990">
    <property type="entry name" value="2-OXOGLUTARATE (2OG) AND FE(II)-DEPENDENT OXYGENASE SUPERFAMILY PROTEIN-RELATED"/>
    <property type="match status" value="1"/>
</dbReference>
<evidence type="ECO:0000256" key="5">
    <source>
        <dbReference type="ARBA" id="ARBA00052204"/>
    </source>
</evidence>
<dbReference type="Proteomes" id="UP000030645">
    <property type="component" value="Unassembled WGS sequence"/>
</dbReference>
<sequence>MDSDPPLHKAYKTLSGKTVDGKFSVHSGSANYEHVADVDECDLPLIDLTLLELGEVEREECKSQIARASQEWGFFQVVNHGISRELSEKMRLEQEKAFKQPLENKYLKFSAGSYRWGTPTATCLKQLSWSEAFHVPLNNIINSGAGNDNGLNTLSSTMEKFATTVSSLALKLAEILAEKLGHDSTFFQKNCLPSTCYLRMNRYPSCPVPSEVFGLMPHTDSDFLTILLQFQVGGLQLVKDGKWIAVKPNPEALVINIGDLFQAWSNDVYKSVEHRVVTNEQVERFSTAYFLCPSYDTVIESWCEPSVYKKFSFREYRQQVQEDVTKLGFKIGLPRFLV</sequence>
<keyword evidence="4 8" id="KW-0408">Iron</keyword>
<evidence type="ECO:0000313" key="11">
    <source>
        <dbReference type="Proteomes" id="UP000030645"/>
    </source>
</evidence>
<keyword evidence="11" id="KW-1185">Reference proteome</keyword>
<keyword evidence="2 10" id="KW-0223">Dioxygenase</keyword>
<dbReference type="InterPro" id="IPR026992">
    <property type="entry name" value="DIOX_N"/>
</dbReference>
<dbReference type="OrthoDB" id="288590at2759"/>
<protein>
    <recommendedName>
        <fullName evidence="7">gibberellin 2beta-dioxygenase</fullName>
        <ecNumber evidence="7">1.14.11.13</ecNumber>
    </recommendedName>
</protein>
<dbReference type="EC" id="1.14.11.13" evidence="7"/>
<evidence type="ECO:0000256" key="7">
    <source>
        <dbReference type="ARBA" id="ARBA00066708"/>
    </source>
</evidence>
<evidence type="ECO:0000256" key="2">
    <source>
        <dbReference type="ARBA" id="ARBA00022964"/>
    </source>
</evidence>
<reference evidence="11" key="1">
    <citation type="submission" date="2013-01" db="EMBL/GenBank/DDBJ databases">
        <title>Draft Genome Sequence of a Mulberry Tree, Morus notabilis C.K. Schneid.</title>
        <authorList>
            <person name="He N."/>
            <person name="Zhao S."/>
        </authorList>
    </citation>
    <scope>NUCLEOTIDE SEQUENCE</scope>
</reference>
<dbReference type="GO" id="GO:0009685">
    <property type="term" value="P:gibberellin metabolic process"/>
    <property type="evidence" value="ECO:0007669"/>
    <property type="project" value="UniProtKB-ARBA"/>
</dbReference>
<dbReference type="AlphaFoldDB" id="W9QPK8"/>
<comment type="similarity">
    <text evidence="6">Belongs to the iron/ascorbate-dependent oxidoreductase family. GA2OX subfamily.</text>
</comment>
<dbReference type="GO" id="GO:0046872">
    <property type="term" value="F:metal ion binding"/>
    <property type="evidence" value="ECO:0007669"/>
    <property type="project" value="UniProtKB-KW"/>
</dbReference>
<organism evidence="10 11">
    <name type="scientific">Morus notabilis</name>
    <dbReference type="NCBI Taxonomy" id="981085"/>
    <lineage>
        <taxon>Eukaryota</taxon>
        <taxon>Viridiplantae</taxon>
        <taxon>Streptophyta</taxon>
        <taxon>Embryophyta</taxon>
        <taxon>Tracheophyta</taxon>
        <taxon>Spermatophyta</taxon>
        <taxon>Magnoliopsida</taxon>
        <taxon>eudicotyledons</taxon>
        <taxon>Gunneridae</taxon>
        <taxon>Pentapetalae</taxon>
        <taxon>rosids</taxon>
        <taxon>fabids</taxon>
        <taxon>Rosales</taxon>
        <taxon>Moraceae</taxon>
        <taxon>Moreae</taxon>
        <taxon>Morus</taxon>
    </lineage>
</organism>
<evidence type="ECO:0000256" key="1">
    <source>
        <dbReference type="ARBA" id="ARBA00022723"/>
    </source>
</evidence>
<dbReference type="PROSITE" id="PS51471">
    <property type="entry name" value="FE2OG_OXY"/>
    <property type="match status" value="1"/>
</dbReference>
<dbReference type="eggNOG" id="KOG0143">
    <property type="taxonomic scope" value="Eukaryota"/>
</dbReference>
<dbReference type="SUPFAM" id="SSF51197">
    <property type="entry name" value="Clavaminate synthase-like"/>
    <property type="match status" value="1"/>
</dbReference>
<dbReference type="EMBL" id="KE343506">
    <property type="protein sequence ID" value="EXB31388.1"/>
    <property type="molecule type" value="Genomic_DNA"/>
</dbReference>
<dbReference type="InterPro" id="IPR050231">
    <property type="entry name" value="Iron_ascorbate_oxido_reductase"/>
</dbReference>
<keyword evidence="1 8" id="KW-0479">Metal-binding</keyword>
<dbReference type="InterPro" id="IPR044861">
    <property type="entry name" value="IPNS-like_FE2OG_OXY"/>
</dbReference>
<evidence type="ECO:0000256" key="6">
    <source>
        <dbReference type="ARBA" id="ARBA00061282"/>
    </source>
</evidence>
<evidence type="ECO:0000313" key="10">
    <source>
        <dbReference type="EMBL" id="EXB31388.1"/>
    </source>
</evidence>
<dbReference type="InterPro" id="IPR027443">
    <property type="entry name" value="IPNS-like_sf"/>
</dbReference>
<keyword evidence="3 8" id="KW-0560">Oxidoreductase</keyword>